<evidence type="ECO:0000256" key="1">
    <source>
        <dbReference type="ARBA" id="ARBA00000085"/>
    </source>
</evidence>
<feature type="transmembrane region" description="Helical" evidence="13">
    <location>
        <begin position="355"/>
        <end position="378"/>
    </location>
</feature>
<evidence type="ECO:0000259" key="15">
    <source>
        <dbReference type="PROSITE" id="PS50110"/>
    </source>
</evidence>
<keyword evidence="9 13" id="KW-1133">Transmembrane helix</keyword>
<dbReference type="InterPro" id="IPR011006">
    <property type="entry name" value="CheY-like_superfamily"/>
</dbReference>
<dbReference type="SUPFAM" id="SSF55874">
    <property type="entry name" value="ATPase domain of HSP90 chaperone/DNA topoisomerase II/histidine kinase"/>
    <property type="match status" value="1"/>
</dbReference>
<dbReference type="InterPro" id="IPR036097">
    <property type="entry name" value="HisK_dim/P_sf"/>
</dbReference>
<dbReference type="Gene3D" id="3.40.50.2300">
    <property type="match status" value="1"/>
</dbReference>
<feature type="coiled-coil region" evidence="12">
    <location>
        <begin position="712"/>
        <end position="753"/>
    </location>
</feature>
<dbReference type="eggNOG" id="COG0784">
    <property type="taxonomic scope" value="Bacteria"/>
</dbReference>
<feature type="transmembrane region" description="Helical" evidence="13">
    <location>
        <begin position="25"/>
        <end position="44"/>
    </location>
</feature>
<dbReference type="SMART" id="SM00388">
    <property type="entry name" value="HisKA"/>
    <property type="match status" value="1"/>
</dbReference>
<evidence type="ECO:0000259" key="14">
    <source>
        <dbReference type="PROSITE" id="PS50109"/>
    </source>
</evidence>
<feature type="transmembrane region" description="Helical" evidence="13">
    <location>
        <begin position="56"/>
        <end position="73"/>
    </location>
</feature>
<evidence type="ECO:0000313" key="17">
    <source>
        <dbReference type="Proteomes" id="UP000001868"/>
    </source>
</evidence>
<dbReference type="SUPFAM" id="SSF52172">
    <property type="entry name" value="CheY-like"/>
    <property type="match status" value="1"/>
</dbReference>
<keyword evidence="6" id="KW-0808">Transferase</keyword>
<evidence type="ECO:0000256" key="13">
    <source>
        <dbReference type="SAM" id="Phobius"/>
    </source>
</evidence>
<evidence type="ECO:0000256" key="6">
    <source>
        <dbReference type="ARBA" id="ARBA00022679"/>
    </source>
</evidence>
<dbReference type="SUPFAM" id="SSF55785">
    <property type="entry name" value="PYP-like sensor domain (PAS domain)"/>
    <property type="match status" value="1"/>
</dbReference>
<dbReference type="InterPro" id="IPR001789">
    <property type="entry name" value="Sig_transdc_resp-reg_receiver"/>
</dbReference>
<feature type="transmembrane region" description="Helical" evidence="13">
    <location>
        <begin position="418"/>
        <end position="442"/>
    </location>
</feature>
<evidence type="ECO:0000256" key="3">
    <source>
        <dbReference type="ARBA" id="ARBA00006434"/>
    </source>
</evidence>
<evidence type="ECO:0000256" key="5">
    <source>
        <dbReference type="ARBA" id="ARBA00022553"/>
    </source>
</evidence>
<comment type="subcellular location">
    <subcellularLocation>
        <location evidence="2">Membrane</location>
        <topology evidence="2">Multi-pass membrane protein</topology>
    </subcellularLocation>
</comment>
<dbReference type="Proteomes" id="UP000001868">
    <property type="component" value="Chromosome"/>
</dbReference>
<dbReference type="Pfam" id="PF12860">
    <property type="entry name" value="PAS_7"/>
    <property type="match status" value="1"/>
</dbReference>
<feature type="transmembrane region" description="Helical" evidence="13">
    <location>
        <begin position="101"/>
        <end position="120"/>
    </location>
</feature>
<keyword evidence="8" id="KW-0418">Kinase</keyword>
<feature type="transmembrane region" description="Helical" evidence="13">
    <location>
        <begin position="454"/>
        <end position="475"/>
    </location>
</feature>
<dbReference type="InterPro" id="IPR001734">
    <property type="entry name" value="Na/solute_symporter"/>
</dbReference>
<dbReference type="EC" id="2.7.13.3" evidence="4"/>
<dbReference type="SUPFAM" id="SSF47384">
    <property type="entry name" value="Homodimeric domain of signal transducing histidine kinase"/>
    <property type="match status" value="1"/>
</dbReference>
<dbReference type="GO" id="GO:0022857">
    <property type="term" value="F:transmembrane transporter activity"/>
    <property type="evidence" value="ECO:0007669"/>
    <property type="project" value="InterPro"/>
</dbReference>
<dbReference type="InterPro" id="IPR036890">
    <property type="entry name" value="HATPase_C_sf"/>
</dbReference>
<organism evidence="16 17">
    <name type="scientific">Phenylobacterium zucineum (strain HLK1)</name>
    <dbReference type="NCBI Taxonomy" id="450851"/>
    <lineage>
        <taxon>Bacteria</taxon>
        <taxon>Pseudomonadati</taxon>
        <taxon>Pseudomonadota</taxon>
        <taxon>Alphaproteobacteria</taxon>
        <taxon>Caulobacterales</taxon>
        <taxon>Caulobacteraceae</taxon>
        <taxon>Phenylobacterium</taxon>
    </lineage>
</organism>
<name>B4R8B2_PHEZH</name>
<keyword evidence="10 13" id="KW-0472">Membrane</keyword>
<comment type="similarity">
    <text evidence="3">Belongs to the sodium:solute symporter (SSF) (TC 2.A.21) family.</text>
</comment>
<keyword evidence="7 13" id="KW-0812">Transmembrane</keyword>
<evidence type="ECO:0000313" key="16">
    <source>
        <dbReference type="EMBL" id="ACG79230.1"/>
    </source>
</evidence>
<dbReference type="Gene3D" id="3.30.450.20">
    <property type="entry name" value="PAS domain"/>
    <property type="match status" value="1"/>
</dbReference>
<dbReference type="STRING" id="450851.PHZ_c2821"/>
<protein>
    <recommendedName>
        <fullName evidence="4">histidine kinase</fullName>
        <ecNumber evidence="4">2.7.13.3</ecNumber>
    </recommendedName>
</protein>
<evidence type="ECO:0000256" key="7">
    <source>
        <dbReference type="ARBA" id="ARBA00022692"/>
    </source>
</evidence>
<reference evidence="16 17" key="1">
    <citation type="journal article" date="2008" name="BMC Genomics">
        <title>Complete genome of Phenylobacterium zucineum - a novel facultative intracellular bacterium isolated from human erythroleukemia cell line K562.</title>
        <authorList>
            <person name="Luo Y."/>
            <person name="Xu X."/>
            <person name="Ding Z."/>
            <person name="Liu Z."/>
            <person name="Zhang B."/>
            <person name="Yan Z."/>
            <person name="Sun J."/>
            <person name="Hu S."/>
            <person name="Hu X."/>
        </authorList>
    </citation>
    <scope>NUCLEOTIDE SEQUENCE [LARGE SCALE GENOMIC DNA]</scope>
    <source>
        <strain evidence="16 17">HLK1</strain>
    </source>
</reference>
<evidence type="ECO:0000256" key="8">
    <source>
        <dbReference type="ARBA" id="ARBA00022777"/>
    </source>
</evidence>
<dbReference type="Pfam" id="PF00512">
    <property type="entry name" value="HisKA"/>
    <property type="match status" value="1"/>
</dbReference>
<feature type="domain" description="Response regulatory" evidence="15">
    <location>
        <begin position="999"/>
        <end position="1109"/>
    </location>
</feature>
<feature type="transmembrane region" description="Helical" evidence="13">
    <location>
        <begin position="303"/>
        <end position="334"/>
    </location>
</feature>
<dbReference type="PANTHER" id="PTHR43047">
    <property type="entry name" value="TWO-COMPONENT HISTIDINE PROTEIN KINASE"/>
    <property type="match status" value="1"/>
</dbReference>
<feature type="transmembrane region" description="Helical" evidence="13">
    <location>
        <begin position="183"/>
        <end position="202"/>
    </location>
</feature>
<evidence type="ECO:0000256" key="10">
    <source>
        <dbReference type="ARBA" id="ARBA00023136"/>
    </source>
</evidence>
<dbReference type="CDD" id="cd00082">
    <property type="entry name" value="HisKA"/>
    <property type="match status" value="1"/>
</dbReference>
<dbReference type="EMBL" id="CP000747">
    <property type="protein sequence ID" value="ACG79230.1"/>
    <property type="molecule type" value="Genomic_DNA"/>
</dbReference>
<feature type="transmembrane region" description="Helical" evidence="13">
    <location>
        <begin position="390"/>
        <end position="411"/>
    </location>
</feature>
<dbReference type="PROSITE" id="PS50283">
    <property type="entry name" value="NA_SOLUT_SYMP_3"/>
    <property type="match status" value="1"/>
</dbReference>
<feature type="transmembrane region" description="Helical" evidence="13">
    <location>
        <begin position="140"/>
        <end position="162"/>
    </location>
</feature>
<feature type="transmembrane region" description="Helical" evidence="13">
    <location>
        <begin position="222"/>
        <end position="242"/>
    </location>
</feature>
<dbReference type="InterPro" id="IPR003594">
    <property type="entry name" value="HATPase_dom"/>
</dbReference>
<dbReference type="PROSITE" id="PS50109">
    <property type="entry name" value="HIS_KIN"/>
    <property type="match status" value="1"/>
</dbReference>
<dbReference type="GO" id="GO:0005886">
    <property type="term" value="C:plasma membrane"/>
    <property type="evidence" value="ECO:0007669"/>
    <property type="project" value="TreeGrafter"/>
</dbReference>
<dbReference type="eggNOG" id="COG0591">
    <property type="taxonomic scope" value="Bacteria"/>
</dbReference>
<comment type="catalytic activity">
    <reaction evidence="1">
        <text>ATP + protein L-histidine = ADP + protein N-phospho-L-histidine.</text>
        <dbReference type="EC" id="2.7.13.3"/>
    </reaction>
</comment>
<keyword evidence="5 11" id="KW-0597">Phosphoprotein</keyword>
<feature type="modified residue" description="4-aspartylphosphate" evidence="11">
    <location>
        <position position="1046"/>
    </location>
</feature>
<dbReference type="InterPro" id="IPR038377">
    <property type="entry name" value="Na/Glc_symporter_sf"/>
</dbReference>
<dbReference type="eggNOG" id="COG2205">
    <property type="taxonomic scope" value="Bacteria"/>
</dbReference>
<evidence type="ECO:0000256" key="4">
    <source>
        <dbReference type="ARBA" id="ARBA00012438"/>
    </source>
</evidence>
<feature type="transmembrane region" description="Helical" evidence="13">
    <location>
        <begin position="262"/>
        <end position="283"/>
    </location>
</feature>
<dbReference type="Pfam" id="PF02518">
    <property type="entry name" value="HATPase_c"/>
    <property type="match status" value="1"/>
</dbReference>
<sequence length="1115" mass="119161">MAALFQVAWRGDRNAAAQTDVRRRAVTYALSLAVYCTSWTYFGAVGTAARTGWEYVTIYLGPVLAVTLLFPLWRRVAAAAKRGNVGSIADFIAARYGKSRLLGGLAAVVAVAGSLPYIALQLKSLATGWAAMTQGGADSAPAETTVLAIAVALAGFAILFGARRADLTEHNRGLVHAIAFESVVKLAALLAAALLAIVLILGSDVSPAAALGPLNGPPTFDARFLVMTVLSAAAVFCLPRQFHMGFVELADLDDAREARRTFTLYLILTTAAVVPIVAAGALLPQTYTNPDLLVLALPLEFGAAPLTLFVFLGGFSAATAMVIVETVALSAMVSNELILPLAAKRRWREGARADFARLILFVRRVAIVGVLFLAWLYFRAMDRSEALAAIGLTAFAALAQLAPALVGAVLWKRGTAAGALAGLSAGFACWIYSIALPQLGFIEPPAWMGRGDPLVVGVLWSLSLNIGLFIGVSLLTRPRLIERIQAATFVEDAEPLAEGPSHALSAQVGDLRDLMARFMGEAAARRSFADLSRELGRPLRDHDPVTPAVARAIERRLAGAVGATSARGVIAAALSEGARGPDDVTRLLDEAAQAVQFNRELLQATLDNMSQAVSVVDADLRLIAWNAPYLKLFHFPQGFIHVGKPIAEVIRWNAERGECGPGGIEVHVERRLQHLKRRTRHTFERLRPDGRIVRSVGAPMPGGGYVTTYTDITEDKRRQASLEEAARALEEANERLEARVAERTRELAEATARAEAATASKSRFLAAASHDLLQPLHAARLFVAALGEELKDGDPDSRALARDADLAIATADRLLRALLNLSKLEAGGVKPELRPVSAAALLRDLEREFAPLAAEKGLRLIVRPCDAWVRSDRDLLRSLLQNLVSNAIRYTERGGVLVGARRQGGTLRFEVWDTGRGIPEASRPTIFREFMRVGGETEPGMGLGLAIVDRLAKLLEHPVAFRSEVGRGSMFWVAAPTCAAALPEPAPSRPRAGALTGLRVLCVDNEQSILDSLKALLRRWGAEVDVAASAAEIAALPGLWDAALVDYHLHGGETGLDLISRFGPQLGRAALVTAETDTTVHGRARRLGVTVIGKPVQPAALKAFLSRARQAAAAE</sequence>
<dbReference type="InterPro" id="IPR003661">
    <property type="entry name" value="HisK_dim/P_dom"/>
</dbReference>
<dbReference type="InterPro" id="IPR004358">
    <property type="entry name" value="Sig_transdc_His_kin-like_C"/>
</dbReference>
<dbReference type="InterPro" id="IPR005467">
    <property type="entry name" value="His_kinase_dom"/>
</dbReference>
<dbReference type="Gene3D" id="1.20.1730.10">
    <property type="entry name" value="Sodium/glucose cotransporter"/>
    <property type="match status" value="1"/>
</dbReference>
<dbReference type="KEGG" id="pzu:PHZ_c2821"/>
<proteinExistence type="inferred from homology"/>
<dbReference type="GO" id="GO:0009927">
    <property type="term" value="F:histidine phosphotransfer kinase activity"/>
    <property type="evidence" value="ECO:0007669"/>
    <property type="project" value="TreeGrafter"/>
</dbReference>
<evidence type="ECO:0000256" key="2">
    <source>
        <dbReference type="ARBA" id="ARBA00004141"/>
    </source>
</evidence>
<dbReference type="PANTHER" id="PTHR43047:SF9">
    <property type="entry name" value="HISTIDINE KINASE"/>
    <property type="match status" value="1"/>
</dbReference>
<dbReference type="FunFam" id="3.30.565.10:FF:000049">
    <property type="entry name" value="Two-component sensor histidine kinase"/>
    <property type="match status" value="1"/>
</dbReference>
<dbReference type="InterPro" id="IPR035965">
    <property type="entry name" value="PAS-like_dom_sf"/>
</dbReference>
<evidence type="ECO:0000256" key="11">
    <source>
        <dbReference type="PROSITE-ProRule" id="PRU00169"/>
    </source>
</evidence>
<keyword evidence="17" id="KW-1185">Reference proteome</keyword>
<dbReference type="PRINTS" id="PR00344">
    <property type="entry name" value="BCTRLSENSOR"/>
</dbReference>
<accession>B4R8B2</accession>
<dbReference type="SMART" id="SM00448">
    <property type="entry name" value="REC"/>
    <property type="match status" value="1"/>
</dbReference>
<dbReference type="GO" id="GO:0000155">
    <property type="term" value="F:phosphorelay sensor kinase activity"/>
    <property type="evidence" value="ECO:0007669"/>
    <property type="project" value="InterPro"/>
</dbReference>
<dbReference type="Gene3D" id="1.10.287.130">
    <property type="match status" value="1"/>
</dbReference>
<dbReference type="CDD" id="cd00130">
    <property type="entry name" value="PAS"/>
    <property type="match status" value="1"/>
</dbReference>
<evidence type="ECO:0000256" key="9">
    <source>
        <dbReference type="ARBA" id="ARBA00022989"/>
    </source>
</evidence>
<dbReference type="Gene3D" id="3.30.565.10">
    <property type="entry name" value="Histidine kinase-like ATPase, C-terminal domain"/>
    <property type="match status" value="1"/>
</dbReference>
<dbReference type="InterPro" id="IPR000014">
    <property type="entry name" value="PAS"/>
</dbReference>
<keyword evidence="12" id="KW-0175">Coiled coil</keyword>
<gene>
    <name evidence="16" type="ordered locus">PHZ_c2821</name>
</gene>
<dbReference type="SMART" id="SM00387">
    <property type="entry name" value="HATPase_c"/>
    <property type="match status" value="1"/>
</dbReference>
<dbReference type="HOGENOM" id="CLU_000445_22_0_5"/>
<dbReference type="AlphaFoldDB" id="B4R8B2"/>
<dbReference type="PROSITE" id="PS50110">
    <property type="entry name" value="RESPONSE_REGULATORY"/>
    <property type="match status" value="1"/>
</dbReference>
<evidence type="ECO:0000256" key="12">
    <source>
        <dbReference type="SAM" id="Coils"/>
    </source>
</evidence>
<feature type="domain" description="Histidine kinase" evidence="14">
    <location>
        <begin position="767"/>
        <end position="979"/>
    </location>
</feature>